<keyword evidence="8" id="KW-0902">Two-component regulatory system</keyword>
<dbReference type="EMBL" id="JAPZVQ010000019">
    <property type="protein sequence ID" value="MDA1387795.1"/>
    <property type="molecule type" value="Genomic_DNA"/>
</dbReference>
<dbReference type="Pfam" id="PF02518">
    <property type="entry name" value="HATPase_c"/>
    <property type="match status" value="1"/>
</dbReference>
<feature type="domain" description="Signal transduction histidine kinase subgroup 3 dimerisation and phosphoacceptor" evidence="11">
    <location>
        <begin position="179"/>
        <end position="244"/>
    </location>
</feature>
<evidence type="ECO:0000256" key="8">
    <source>
        <dbReference type="ARBA" id="ARBA00023012"/>
    </source>
</evidence>
<dbReference type="Pfam" id="PF23539">
    <property type="entry name" value="DUF7134"/>
    <property type="match status" value="1"/>
</dbReference>
<keyword evidence="6 13" id="KW-0418">Kinase</keyword>
<reference evidence="14 16" key="2">
    <citation type="submission" date="2023-07" db="EMBL/GenBank/DDBJ databases">
        <title>Sequencing the genomes of 1000 actinobacteria strains.</title>
        <authorList>
            <person name="Klenk H.-P."/>
        </authorList>
    </citation>
    <scope>NUCLEOTIDE SEQUENCE [LARGE SCALE GENOMIC DNA]</scope>
    <source>
        <strain evidence="14 16">DSM 44724</strain>
    </source>
</reference>
<evidence type="ECO:0000259" key="12">
    <source>
        <dbReference type="Pfam" id="PF23539"/>
    </source>
</evidence>
<reference evidence="13" key="1">
    <citation type="submission" date="2022-12" db="EMBL/GenBank/DDBJ databases">
        <title>Gycomyces niveus sp.nov., a novel actinomycete isolated from soil in Shouguang.</title>
        <authorList>
            <person name="Yang X."/>
        </authorList>
    </citation>
    <scope>NUCLEOTIDE SEQUENCE</scope>
    <source>
        <strain evidence="13">DSM 44724</strain>
    </source>
</reference>
<feature type="transmembrane region" description="Helical" evidence="9">
    <location>
        <begin position="37"/>
        <end position="56"/>
    </location>
</feature>
<organism evidence="13 15">
    <name type="scientific">Glycomyces lechevalierae</name>
    <dbReference type="NCBI Taxonomy" id="256034"/>
    <lineage>
        <taxon>Bacteria</taxon>
        <taxon>Bacillati</taxon>
        <taxon>Actinomycetota</taxon>
        <taxon>Actinomycetes</taxon>
        <taxon>Glycomycetales</taxon>
        <taxon>Glycomycetaceae</taxon>
        <taxon>Glycomyces</taxon>
    </lineage>
</organism>
<dbReference type="Gene3D" id="3.30.565.10">
    <property type="entry name" value="Histidine kinase-like ATPase, C-terminal domain"/>
    <property type="match status" value="1"/>
</dbReference>
<keyword evidence="7" id="KW-0067">ATP-binding</keyword>
<keyword evidence="9" id="KW-0812">Transmembrane</keyword>
<evidence type="ECO:0000313" key="13">
    <source>
        <dbReference type="EMBL" id="MDA1387795.1"/>
    </source>
</evidence>
<name>A0A9X3SWG3_9ACTN</name>
<comment type="catalytic activity">
    <reaction evidence="1">
        <text>ATP + protein L-histidine = ADP + protein N-phospho-L-histidine.</text>
        <dbReference type="EC" id="2.7.13.3"/>
    </reaction>
</comment>
<dbReference type="InterPro" id="IPR011712">
    <property type="entry name" value="Sig_transdc_His_kin_sub3_dim/P"/>
</dbReference>
<dbReference type="Gene3D" id="1.20.5.1930">
    <property type="match status" value="1"/>
</dbReference>
<evidence type="ECO:0000313" key="14">
    <source>
        <dbReference type="EMBL" id="MDR7337428.1"/>
    </source>
</evidence>
<gene>
    <name evidence="14" type="ORF">J2S69_001147</name>
    <name evidence="13" type="ORF">O2L01_22575</name>
</gene>
<evidence type="ECO:0000259" key="11">
    <source>
        <dbReference type="Pfam" id="PF07730"/>
    </source>
</evidence>
<keyword evidence="9" id="KW-0472">Membrane</keyword>
<feature type="transmembrane region" description="Helical" evidence="9">
    <location>
        <begin position="133"/>
        <end position="157"/>
    </location>
</feature>
<keyword evidence="9" id="KW-1133">Transmembrane helix</keyword>
<feature type="domain" description="Histidine kinase/HSP90-like ATPase" evidence="10">
    <location>
        <begin position="289"/>
        <end position="376"/>
    </location>
</feature>
<keyword evidence="16" id="KW-1185">Reference proteome</keyword>
<comment type="caution">
    <text evidence="13">The sequence shown here is derived from an EMBL/GenBank/DDBJ whole genome shotgun (WGS) entry which is preliminary data.</text>
</comment>
<dbReference type="EMBL" id="JAVDYD010000001">
    <property type="protein sequence ID" value="MDR7337428.1"/>
    <property type="molecule type" value="Genomic_DNA"/>
</dbReference>
<proteinExistence type="predicted"/>
<dbReference type="InterPro" id="IPR055558">
    <property type="entry name" value="DUF7134"/>
</dbReference>
<evidence type="ECO:0000313" key="15">
    <source>
        <dbReference type="Proteomes" id="UP001145799"/>
    </source>
</evidence>
<feature type="domain" description="DUF7134" evidence="12">
    <location>
        <begin position="4"/>
        <end position="161"/>
    </location>
</feature>
<dbReference type="InterPro" id="IPR050482">
    <property type="entry name" value="Sensor_HK_TwoCompSys"/>
</dbReference>
<keyword evidence="4" id="KW-0808">Transferase</keyword>
<feature type="transmembrane region" description="Helical" evidence="9">
    <location>
        <begin position="7"/>
        <end position="25"/>
    </location>
</feature>
<dbReference type="Proteomes" id="UP001183604">
    <property type="component" value="Unassembled WGS sequence"/>
</dbReference>
<evidence type="ECO:0000259" key="10">
    <source>
        <dbReference type="Pfam" id="PF02518"/>
    </source>
</evidence>
<evidence type="ECO:0000256" key="1">
    <source>
        <dbReference type="ARBA" id="ARBA00000085"/>
    </source>
</evidence>
<dbReference type="SUPFAM" id="SSF55874">
    <property type="entry name" value="ATPase domain of HSP90 chaperone/DNA topoisomerase II/histidine kinase"/>
    <property type="match status" value="1"/>
</dbReference>
<accession>A0A9X3SWG3</accession>
<evidence type="ECO:0000256" key="6">
    <source>
        <dbReference type="ARBA" id="ARBA00022777"/>
    </source>
</evidence>
<dbReference type="AlphaFoldDB" id="A0A9X3SWG3"/>
<dbReference type="EC" id="2.7.13.3" evidence="2"/>
<dbReference type="PANTHER" id="PTHR24421:SF10">
    <property type="entry name" value="NITRATE_NITRITE SENSOR PROTEIN NARQ"/>
    <property type="match status" value="1"/>
</dbReference>
<feature type="transmembrane region" description="Helical" evidence="9">
    <location>
        <begin position="109"/>
        <end position="127"/>
    </location>
</feature>
<evidence type="ECO:0000256" key="2">
    <source>
        <dbReference type="ARBA" id="ARBA00012438"/>
    </source>
</evidence>
<dbReference type="CDD" id="cd16917">
    <property type="entry name" value="HATPase_UhpB-NarQ-NarX-like"/>
    <property type="match status" value="1"/>
</dbReference>
<sequence length="381" mass="39652">MSPRRTLIALDAAAAAAVCAVYLVFASFDGSDGTPAFTGPAWLAWLTAAAVGGPIAVRRRWPLTSTAVTLAGCVAAALLDLTREPFVPAALVLYTVGALTGFRRSAAALIGALTVLGAGLFTGLYIVTPSENLAGAVGLTCMTLIVAGAGWVSGAAVRRRRERDRRARASEQARVVSEERMRIARELHDVVSHSLSLIAIQAGVANHVADAQPDRAREALRSIESTSRDALAEMRGALTVLRSNAEPADTLGPTPGLDDLEALFERTRAAGVRVDATVDAPARVPAGVALAVYRVTQESLTNVVEHAGGGRCTVTVRHDRDTITAEVVDDGPHRPGGDPGHGLIGMRERVLMYGGTFTAGPSHGGGFTVKAVLPYAKGASR</sequence>
<dbReference type="InterPro" id="IPR036890">
    <property type="entry name" value="HATPase_C_sf"/>
</dbReference>
<dbReference type="Pfam" id="PF07730">
    <property type="entry name" value="HisKA_3"/>
    <property type="match status" value="1"/>
</dbReference>
<evidence type="ECO:0000256" key="7">
    <source>
        <dbReference type="ARBA" id="ARBA00022840"/>
    </source>
</evidence>
<keyword evidence="5" id="KW-0547">Nucleotide-binding</keyword>
<dbReference type="PANTHER" id="PTHR24421">
    <property type="entry name" value="NITRATE/NITRITE SENSOR PROTEIN NARX-RELATED"/>
    <property type="match status" value="1"/>
</dbReference>
<dbReference type="GO" id="GO:0016020">
    <property type="term" value="C:membrane"/>
    <property type="evidence" value="ECO:0007669"/>
    <property type="project" value="InterPro"/>
</dbReference>
<evidence type="ECO:0000256" key="3">
    <source>
        <dbReference type="ARBA" id="ARBA00022553"/>
    </source>
</evidence>
<dbReference type="GO" id="GO:0000155">
    <property type="term" value="F:phosphorelay sensor kinase activity"/>
    <property type="evidence" value="ECO:0007669"/>
    <property type="project" value="InterPro"/>
</dbReference>
<dbReference type="GO" id="GO:0046983">
    <property type="term" value="F:protein dimerization activity"/>
    <property type="evidence" value="ECO:0007669"/>
    <property type="project" value="InterPro"/>
</dbReference>
<evidence type="ECO:0000256" key="4">
    <source>
        <dbReference type="ARBA" id="ARBA00022679"/>
    </source>
</evidence>
<evidence type="ECO:0000256" key="9">
    <source>
        <dbReference type="SAM" id="Phobius"/>
    </source>
</evidence>
<dbReference type="InterPro" id="IPR003594">
    <property type="entry name" value="HATPase_dom"/>
</dbReference>
<protein>
    <recommendedName>
        <fullName evidence="2">histidine kinase</fullName>
        <ecNumber evidence="2">2.7.13.3</ecNumber>
    </recommendedName>
</protein>
<evidence type="ECO:0000256" key="5">
    <source>
        <dbReference type="ARBA" id="ARBA00022741"/>
    </source>
</evidence>
<evidence type="ECO:0000313" key="16">
    <source>
        <dbReference type="Proteomes" id="UP001183604"/>
    </source>
</evidence>
<keyword evidence="3" id="KW-0597">Phosphoprotein</keyword>
<dbReference type="GO" id="GO:0005524">
    <property type="term" value="F:ATP binding"/>
    <property type="evidence" value="ECO:0007669"/>
    <property type="project" value="UniProtKB-KW"/>
</dbReference>
<dbReference type="RefSeq" id="WP_270124289.1">
    <property type="nucleotide sequence ID" value="NZ_BAAAOM010000002.1"/>
</dbReference>
<dbReference type="Proteomes" id="UP001145799">
    <property type="component" value="Unassembled WGS sequence"/>
</dbReference>